<organism evidence="1 2">
    <name type="scientific">Candidatus Obscuribacter phosphatis</name>
    <dbReference type="NCBI Taxonomy" id="1906157"/>
    <lineage>
        <taxon>Bacteria</taxon>
        <taxon>Bacillati</taxon>
        <taxon>Candidatus Melainabacteria</taxon>
        <taxon>Candidatus Obscuribacterales</taxon>
        <taxon>Candidatus Obscuribacteraceae</taxon>
        <taxon>Candidatus Obscuribacter</taxon>
    </lineage>
</organism>
<comment type="caution">
    <text evidence="1">The sequence shown here is derived from an EMBL/GenBank/DDBJ whole genome shotgun (WGS) entry which is preliminary data.</text>
</comment>
<protein>
    <submittedName>
        <fullName evidence="1">Uncharacterized protein</fullName>
    </submittedName>
</protein>
<dbReference type="EMBL" id="JAFLCK010000038">
    <property type="protein sequence ID" value="MBN8662435.1"/>
    <property type="molecule type" value="Genomic_DNA"/>
</dbReference>
<evidence type="ECO:0000313" key="1">
    <source>
        <dbReference type="EMBL" id="MBN8662435.1"/>
    </source>
</evidence>
<gene>
    <name evidence="1" type="ORF">J0M35_18845</name>
</gene>
<name>A0A8J7TP31_9BACT</name>
<sequence length="60" mass="6349">IRGADLELEKARARGELAEGSETDRELADIAKKAKADEVRARLNAKLGIGTPASGSTDQK</sequence>
<dbReference type="Proteomes" id="UP000664277">
    <property type="component" value="Unassembled WGS sequence"/>
</dbReference>
<accession>A0A8J7TP31</accession>
<dbReference type="AlphaFoldDB" id="A0A8J7TP31"/>
<reference evidence="1" key="1">
    <citation type="submission" date="2021-02" db="EMBL/GenBank/DDBJ databases">
        <title>Genome-Resolved Metagenomics of a Microbial Community Performing Photosynthetic Biological Nutrient Removal.</title>
        <authorList>
            <person name="Mcdaniel E.A."/>
        </authorList>
    </citation>
    <scope>NUCLEOTIDE SEQUENCE</scope>
    <source>
        <strain evidence="1">UWPOB_OBS1</strain>
    </source>
</reference>
<proteinExistence type="predicted"/>
<evidence type="ECO:0000313" key="2">
    <source>
        <dbReference type="Proteomes" id="UP000664277"/>
    </source>
</evidence>
<feature type="non-terminal residue" evidence="1">
    <location>
        <position position="1"/>
    </location>
</feature>